<dbReference type="PANTHER" id="PTHR42695:SF5">
    <property type="entry name" value="GLUTAMINE AMIDOTRANSFERASE YLR126C-RELATED"/>
    <property type="match status" value="1"/>
</dbReference>
<keyword evidence="2" id="KW-0315">Glutamine amidotransferase</keyword>
<dbReference type="AlphaFoldDB" id="A0A8U0IKA8"/>
<sequence length="238" mass="26262">MSRLRIAFVNAAHEGADTRRNFRRELDADLVEFDATGGELPATTDFDGVVVSGSRSSVYWDEDWIEPTKEWIGEAIDAGLPCLGVCWGHQLLADVLGGEVADMGEYEIGYRTVEHTGDSRLFDGVDEAFTVFTTHSDAVTELPPGAEEIAANDYGNHGFQRDRVFGVQFHPEYDTETAESVTKGKDLADDRMDEVLAGITEENYRAACEAKLVFENFCDFAREVREREAESDGGTVSA</sequence>
<dbReference type="GO" id="GO:0005829">
    <property type="term" value="C:cytosol"/>
    <property type="evidence" value="ECO:0007669"/>
    <property type="project" value="TreeGrafter"/>
</dbReference>
<feature type="domain" description="Glutamine amidotransferase" evidence="1">
    <location>
        <begin position="24"/>
        <end position="178"/>
    </location>
</feature>
<dbReference type="EMBL" id="CP096658">
    <property type="protein sequence ID" value="UPW01577.1"/>
    <property type="molecule type" value="Genomic_DNA"/>
</dbReference>
<dbReference type="PANTHER" id="PTHR42695">
    <property type="entry name" value="GLUTAMINE AMIDOTRANSFERASE YLR126C-RELATED"/>
    <property type="match status" value="1"/>
</dbReference>
<dbReference type="InterPro" id="IPR017926">
    <property type="entry name" value="GATASE"/>
</dbReference>
<dbReference type="GeneID" id="72189309"/>
<dbReference type="Gene3D" id="3.40.50.880">
    <property type="match status" value="1"/>
</dbReference>
<organism evidence="2 3">
    <name type="scientific">Halorussus gelatinilyticus</name>
    <dbReference type="NCBI Taxonomy" id="2937524"/>
    <lineage>
        <taxon>Archaea</taxon>
        <taxon>Methanobacteriati</taxon>
        <taxon>Methanobacteriota</taxon>
        <taxon>Stenosarchaea group</taxon>
        <taxon>Halobacteria</taxon>
        <taxon>Halobacteriales</taxon>
        <taxon>Haladaptataceae</taxon>
        <taxon>Halorussus</taxon>
    </lineage>
</organism>
<evidence type="ECO:0000313" key="2">
    <source>
        <dbReference type="EMBL" id="UPW01577.1"/>
    </source>
</evidence>
<dbReference type="SUPFAM" id="SSF52317">
    <property type="entry name" value="Class I glutamine amidotransferase-like"/>
    <property type="match status" value="1"/>
</dbReference>
<gene>
    <name evidence="2" type="ORF">M0R88_05600</name>
</gene>
<dbReference type="InterPro" id="IPR044992">
    <property type="entry name" value="ChyE-like"/>
</dbReference>
<dbReference type="InterPro" id="IPR029062">
    <property type="entry name" value="Class_I_gatase-like"/>
</dbReference>
<dbReference type="PROSITE" id="PS51273">
    <property type="entry name" value="GATASE_TYPE_1"/>
    <property type="match status" value="1"/>
</dbReference>
<keyword evidence="3" id="KW-1185">Reference proteome</keyword>
<evidence type="ECO:0000259" key="1">
    <source>
        <dbReference type="Pfam" id="PF00117"/>
    </source>
</evidence>
<dbReference type="RefSeq" id="WP_248655975.1">
    <property type="nucleotide sequence ID" value="NZ_CP096658.1"/>
</dbReference>
<dbReference type="KEGG" id="haxz:M0R88_05600"/>
<name>A0A8U0IKA8_9EURY</name>
<dbReference type="Pfam" id="PF00117">
    <property type="entry name" value="GATase"/>
    <property type="match status" value="1"/>
</dbReference>
<evidence type="ECO:0000313" key="3">
    <source>
        <dbReference type="Proteomes" id="UP000830434"/>
    </source>
</evidence>
<protein>
    <submittedName>
        <fullName evidence="2">Type 1 glutamine amidotransferase</fullName>
    </submittedName>
</protein>
<dbReference type="Proteomes" id="UP000830434">
    <property type="component" value="Chromosome"/>
</dbReference>
<reference evidence="2" key="1">
    <citation type="submission" date="2022-04" db="EMBL/GenBank/DDBJ databases">
        <title>Diverse halophilic archaea isolated from saline environments.</title>
        <authorList>
            <person name="Cui H.-L."/>
        </authorList>
    </citation>
    <scope>NUCLEOTIDE SEQUENCE</scope>
    <source>
        <strain evidence="2">XZYJT40</strain>
    </source>
</reference>
<dbReference type="CDD" id="cd01741">
    <property type="entry name" value="GATase1_1"/>
    <property type="match status" value="1"/>
</dbReference>
<proteinExistence type="predicted"/>
<accession>A0A8U0IKA8</accession>